<evidence type="ECO:0000313" key="2">
    <source>
        <dbReference type="Proteomes" id="UP001598112"/>
    </source>
</evidence>
<dbReference type="PROSITE" id="PS51257">
    <property type="entry name" value="PROKAR_LIPOPROTEIN"/>
    <property type="match status" value="1"/>
</dbReference>
<gene>
    <name evidence="1" type="ORF">SKC35_06130</name>
</gene>
<evidence type="ECO:0000313" key="1">
    <source>
        <dbReference type="EMBL" id="MFD3293258.1"/>
    </source>
</evidence>
<dbReference type="EMBL" id="JBBKXY010000002">
    <property type="protein sequence ID" value="MFD3293258.1"/>
    <property type="molecule type" value="Genomic_DNA"/>
</dbReference>
<dbReference type="Proteomes" id="UP001598112">
    <property type="component" value="Unassembled WGS sequence"/>
</dbReference>
<sequence length="180" mass="21371">MKQIIALFALLSLASCHKKDEVAYYFNEAQQDTLTTNIMTFVAENPPFANDITRFQAKYNNYYWMRLPFYKLVKLEMKEDSTWYYFLTRPVANLQVFQRGVVGTFKLKPGSLKPYDFKEVVNTPHLKEADVLERGAFLFRELKNNGKLNEYLVMKDYIQWPDSTLLYNENINRWVPTHKL</sequence>
<comment type="caution">
    <text evidence="1">The sequence shown here is derived from an EMBL/GenBank/DDBJ whole genome shotgun (WGS) entry which is preliminary data.</text>
</comment>
<protein>
    <recommendedName>
        <fullName evidence="3">Lipoprotein</fullName>
    </recommendedName>
</protein>
<name>A0ABW6D8B9_9BACT</name>
<dbReference type="RefSeq" id="WP_377978522.1">
    <property type="nucleotide sequence ID" value="NZ_JBBKXY010000002.1"/>
</dbReference>
<keyword evidence="2" id="KW-1185">Reference proteome</keyword>
<reference evidence="1 2" key="1">
    <citation type="submission" date="2024-03" db="EMBL/GenBank/DDBJ databases">
        <title>Aquirufa genome sequencing.</title>
        <authorList>
            <person name="Pitt A."/>
            <person name="Hahn M.W."/>
        </authorList>
    </citation>
    <scope>NUCLEOTIDE SEQUENCE [LARGE SCALE GENOMIC DNA]</scope>
    <source>
        <strain evidence="1 2">KTFRIE-69F</strain>
    </source>
</reference>
<evidence type="ECO:0008006" key="3">
    <source>
        <dbReference type="Google" id="ProtNLM"/>
    </source>
</evidence>
<accession>A0ABW6D8B9</accession>
<organism evidence="1 2">
    <name type="scientific">Aquirufa originis</name>
    <dbReference type="NCBI Taxonomy" id="3096514"/>
    <lineage>
        <taxon>Bacteria</taxon>
        <taxon>Pseudomonadati</taxon>
        <taxon>Bacteroidota</taxon>
        <taxon>Cytophagia</taxon>
        <taxon>Cytophagales</taxon>
        <taxon>Flectobacillaceae</taxon>
        <taxon>Aquirufa</taxon>
    </lineage>
</organism>
<proteinExistence type="predicted"/>